<name>A0A3P8VT08_CYNSE</name>
<dbReference type="Pfam" id="PF24472">
    <property type="entry name" value="ARM_KDM8_N"/>
    <property type="match status" value="1"/>
</dbReference>
<dbReference type="GO" id="GO:0046872">
    <property type="term" value="F:metal ion binding"/>
    <property type="evidence" value="ECO:0007669"/>
    <property type="project" value="UniProtKB-KW"/>
</dbReference>
<feature type="domain" description="JmjC" evidence="14">
    <location>
        <begin position="267"/>
        <end position="421"/>
    </location>
</feature>
<keyword evidence="4" id="KW-0156">Chromatin regulator</keyword>
<keyword evidence="7" id="KW-0408">Iron</keyword>
<dbReference type="AlphaFoldDB" id="A0A3P8VT08"/>
<evidence type="ECO:0000256" key="11">
    <source>
        <dbReference type="ARBA" id="ARBA00023242"/>
    </source>
</evidence>
<evidence type="ECO:0000256" key="9">
    <source>
        <dbReference type="ARBA" id="ARBA00023108"/>
    </source>
</evidence>
<dbReference type="STRING" id="244447.ENSCSEP00000016431"/>
<keyword evidence="16" id="KW-1185">Reference proteome</keyword>
<dbReference type="PANTHER" id="PTHR12461:SF106">
    <property type="entry name" value="BIFUNCTIONAL PEPTIDASE AND ARGINYL-HYDROXYLASE JMJD5"/>
    <property type="match status" value="1"/>
</dbReference>
<dbReference type="PROSITE" id="PS51184">
    <property type="entry name" value="JMJC"/>
    <property type="match status" value="1"/>
</dbReference>
<dbReference type="InParanoid" id="A0A3P8VT08"/>
<dbReference type="InterPro" id="IPR056520">
    <property type="entry name" value="ARM_KDM8_N"/>
</dbReference>
<keyword evidence="11" id="KW-0539">Nucleus</keyword>
<dbReference type="GO" id="GO:0005634">
    <property type="term" value="C:nucleus"/>
    <property type="evidence" value="ECO:0007669"/>
    <property type="project" value="UniProtKB-SubCell"/>
</dbReference>
<protein>
    <recommendedName>
        <fullName evidence="13">JmjC domain-containing protein 5</fullName>
    </recommendedName>
</protein>
<evidence type="ECO:0000256" key="12">
    <source>
        <dbReference type="ARBA" id="ARBA00023306"/>
    </source>
</evidence>
<dbReference type="Proteomes" id="UP000265120">
    <property type="component" value="Chromosome 17"/>
</dbReference>
<evidence type="ECO:0000256" key="7">
    <source>
        <dbReference type="ARBA" id="ARBA00023004"/>
    </source>
</evidence>
<keyword evidence="9" id="KW-0090">Biological rhythms</keyword>
<evidence type="ECO:0000256" key="2">
    <source>
        <dbReference type="ARBA" id="ARBA00004123"/>
    </source>
</evidence>
<evidence type="ECO:0000256" key="8">
    <source>
        <dbReference type="ARBA" id="ARBA00023015"/>
    </source>
</evidence>
<keyword evidence="10" id="KW-0804">Transcription</keyword>
<dbReference type="GO" id="GO:0048511">
    <property type="term" value="P:rhythmic process"/>
    <property type="evidence" value="ECO:0007669"/>
    <property type="project" value="UniProtKB-KW"/>
</dbReference>
<sequence>MKTSSSVAQLWPQISAALPASEDQFLLLFSDTVESSVLDLLKRSRRHLYSQTSNSSLSLNAQIVLDYSWEKLNTGTWRDVDKEWRRVYSYGCLFKVAALCRGGPSEDELRQAIRTCDMGLLMGAAIMDNILQVIVGILQSQFKKSCEDGDDQGQPEVKRMKTECPLVPVIREELAVPRVKCPSLESFKTNYLLPLKPVVLEGVIDHWPALNQHPWSIDYLRSVAGCRTVPVEVGSRYTDEEWSQTLLTVDEFIDRFISNEDKAKGLGYLAQHQLFDQIPELKEDIRFPDYCCLGEDDEDHITVNAWFGPGGTVSPLHQDPQQNFLAQVVGSKYIRLYSPEHTDKLYPHQSPLLHNTSQVRLTVHSDTNMLSLQMYAVFPISDSLSPSRWRWRVQTHSASLSFPKLRISNASYSQATCCSSLSNTGIISDPWSSASLSVSGGHESRNRDSKLIILPVEYCSTVVNIYKLQFIFIYFSHAVCIYTQCKF</sequence>
<evidence type="ECO:0000256" key="10">
    <source>
        <dbReference type="ARBA" id="ARBA00023163"/>
    </source>
</evidence>
<keyword evidence="12" id="KW-0131">Cell cycle</keyword>
<evidence type="ECO:0000313" key="15">
    <source>
        <dbReference type="Ensembl" id="ENSCSEP00000016431.1"/>
    </source>
</evidence>
<dbReference type="InterPro" id="IPR003347">
    <property type="entry name" value="JmjC_dom"/>
</dbReference>
<organism evidence="15 16">
    <name type="scientific">Cynoglossus semilaevis</name>
    <name type="common">Tongue sole</name>
    <dbReference type="NCBI Taxonomy" id="244447"/>
    <lineage>
        <taxon>Eukaryota</taxon>
        <taxon>Metazoa</taxon>
        <taxon>Chordata</taxon>
        <taxon>Craniata</taxon>
        <taxon>Vertebrata</taxon>
        <taxon>Euteleostomi</taxon>
        <taxon>Actinopterygii</taxon>
        <taxon>Neopterygii</taxon>
        <taxon>Teleostei</taxon>
        <taxon>Neoteleostei</taxon>
        <taxon>Acanthomorphata</taxon>
        <taxon>Carangaria</taxon>
        <taxon>Pleuronectiformes</taxon>
        <taxon>Pleuronectoidei</taxon>
        <taxon>Cynoglossidae</taxon>
        <taxon>Cynoglossinae</taxon>
        <taxon>Cynoglossus</taxon>
    </lineage>
</organism>
<keyword evidence="8" id="KW-0805">Transcription regulation</keyword>
<proteinExistence type="predicted"/>
<evidence type="ECO:0000256" key="3">
    <source>
        <dbReference type="ARBA" id="ARBA00022723"/>
    </source>
</evidence>
<evidence type="ECO:0000256" key="6">
    <source>
        <dbReference type="ARBA" id="ARBA00023002"/>
    </source>
</evidence>
<keyword evidence="6" id="KW-0560">Oxidoreductase</keyword>
<dbReference type="SUPFAM" id="SSF51197">
    <property type="entry name" value="Clavaminate synthase-like"/>
    <property type="match status" value="1"/>
</dbReference>
<keyword evidence="5" id="KW-0223">Dioxygenase</keyword>
<reference evidence="15" key="3">
    <citation type="submission" date="2025-09" db="UniProtKB">
        <authorList>
            <consortium name="Ensembl"/>
        </authorList>
    </citation>
    <scope>IDENTIFICATION</scope>
</reference>
<dbReference type="GO" id="GO:0051864">
    <property type="term" value="F:histone H3K36 demethylase activity"/>
    <property type="evidence" value="ECO:0007669"/>
    <property type="project" value="TreeGrafter"/>
</dbReference>
<evidence type="ECO:0000256" key="13">
    <source>
        <dbReference type="ARBA" id="ARBA00049800"/>
    </source>
</evidence>
<evidence type="ECO:0000256" key="1">
    <source>
        <dbReference type="ARBA" id="ARBA00001954"/>
    </source>
</evidence>
<comment type="cofactor">
    <cofactor evidence="1">
        <name>Fe(2+)</name>
        <dbReference type="ChEBI" id="CHEBI:29033"/>
    </cofactor>
</comment>
<evidence type="ECO:0000313" key="16">
    <source>
        <dbReference type="Proteomes" id="UP000265120"/>
    </source>
</evidence>
<dbReference type="Ensembl" id="ENSCSET00000016639.1">
    <property type="protein sequence ID" value="ENSCSEP00000016431.1"/>
    <property type="gene ID" value="ENSCSEG00000010563.1"/>
</dbReference>
<dbReference type="Gene3D" id="2.60.120.650">
    <property type="entry name" value="Cupin"/>
    <property type="match status" value="1"/>
</dbReference>
<evidence type="ECO:0000256" key="4">
    <source>
        <dbReference type="ARBA" id="ARBA00022853"/>
    </source>
</evidence>
<dbReference type="GeneTree" id="ENSGT00940000158074"/>
<evidence type="ECO:0000259" key="14">
    <source>
        <dbReference type="PROSITE" id="PS51184"/>
    </source>
</evidence>
<evidence type="ECO:0000256" key="5">
    <source>
        <dbReference type="ARBA" id="ARBA00022964"/>
    </source>
</evidence>
<comment type="subcellular location">
    <subcellularLocation>
        <location evidence="2">Nucleus</location>
    </subcellularLocation>
</comment>
<reference evidence="15 16" key="1">
    <citation type="journal article" date="2014" name="Nat. Genet.">
        <title>Whole-genome sequence of a flatfish provides insights into ZW sex chromosome evolution and adaptation to a benthic lifestyle.</title>
        <authorList>
            <person name="Chen S."/>
            <person name="Zhang G."/>
            <person name="Shao C."/>
            <person name="Huang Q."/>
            <person name="Liu G."/>
            <person name="Zhang P."/>
            <person name="Song W."/>
            <person name="An N."/>
            <person name="Chalopin D."/>
            <person name="Volff J.N."/>
            <person name="Hong Y."/>
            <person name="Li Q."/>
            <person name="Sha Z."/>
            <person name="Zhou H."/>
            <person name="Xie M."/>
            <person name="Yu Q."/>
            <person name="Liu Y."/>
            <person name="Xiang H."/>
            <person name="Wang N."/>
            <person name="Wu K."/>
            <person name="Yang C."/>
            <person name="Zhou Q."/>
            <person name="Liao X."/>
            <person name="Yang L."/>
            <person name="Hu Q."/>
            <person name="Zhang J."/>
            <person name="Meng L."/>
            <person name="Jin L."/>
            <person name="Tian Y."/>
            <person name="Lian J."/>
            <person name="Yang J."/>
            <person name="Miao G."/>
            <person name="Liu S."/>
            <person name="Liang Z."/>
            <person name="Yan F."/>
            <person name="Li Y."/>
            <person name="Sun B."/>
            <person name="Zhang H."/>
            <person name="Zhang J."/>
            <person name="Zhu Y."/>
            <person name="Du M."/>
            <person name="Zhao Y."/>
            <person name="Schartl M."/>
            <person name="Tang Q."/>
            <person name="Wang J."/>
        </authorList>
    </citation>
    <scope>NUCLEOTIDE SEQUENCE</scope>
</reference>
<accession>A0A3P8VT08</accession>
<dbReference type="Pfam" id="PF13621">
    <property type="entry name" value="Cupin_8"/>
    <property type="match status" value="1"/>
</dbReference>
<reference evidence="15" key="2">
    <citation type="submission" date="2025-08" db="UniProtKB">
        <authorList>
            <consortium name="Ensembl"/>
        </authorList>
    </citation>
    <scope>IDENTIFICATION</scope>
</reference>
<dbReference type="InterPro" id="IPR041667">
    <property type="entry name" value="Cupin_8"/>
</dbReference>
<dbReference type="FunCoup" id="A0A3P8VT08">
    <property type="interactions" value="805"/>
</dbReference>
<keyword evidence="3" id="KW-0479">Metal-binding</keyword>
<dbReference type="PANTHER" id="PTHR12461">
    <property type="entry name" value="HYPOXIA-INDUCIBLE FACTOR 1 ALPHA INHIBITOR-RELATED"/>
    <property type="match status" value="1"/>
</dbReference>